<dbReference type="CDD" id="cd01949">
    <property type="entry name" value="GGDEF"/>
    <property type="match status" value="1"/>
</dbReference>
<dbReference type="Gene3D" id="3.30.70.270">
    <property type="match status" value="1"/>
</dbReference>
<dbReference type="EMBL" id="JACCBF010000001">
    <property type="protein sequence ID" value="NYD33389.1"/>
    <property type="molecule type" value="Genomic_DNA"/>
</dbReference>
<organism evidence="10 11">
    <name type="scientific">Nocardioides kongjuensis</name>
    <dbReference type="NCBI Taxonomy" id="349522"/>
    <lineage>
        <taxon>Bacteria</taxon>
        <taxon>Bacillati</taxon>
        <taxon>Actinomycetota</taxon>
        <taxon>Actinomycetes</taxon>
        <taxon>Propionibacteriales</taxon>
        <taxon>Nocardioidaceae</taxon>
        <taxon>Nocardioides</taxon>
    </lineage>
</organism>
<evidence type="ECO:0000259" key="8">
    <source>
        <dbReference type="PROSITE" id="PS50113"/>
    </source>
</evidence>
<evidence type="ECO:0000256" key="6">
    <source>
        <dbReference type="SAM" id="Phobius"/>
    </source>
</evidence>
<name>A0A852RRP2_9ACTN</name>
<evidence type="ECO:0000313" key="10">
    <source>
        <dbReference type="EMBL" id="NYD33389.1"/>
    </source>
</evidence>
<dbReference type="SUPFAM" id="SSF55073">
    <property type="entry name" value="Nucleotide cyclase"/>
    <property type="match status" value="1"/>
</dbReference>
<comment type="subcellular location">
    <subcellularLocation>
        <location evidence="1">Cell membrane</location>
        <topology evidence="1">Multi-pass membrane protein</topology>
    </subcellularLocation>
</comment>
<feature type="transmembrane region" description="Helical" evidence="6">
    <location>
        <begin position="161"/>
        <end position="180"/>
    </location>
</feature>
<dbReference type="NCBIfam" id="TIGR00229">
    <property type="entry name" value="sensory_box"/>
    <property type="match status" value="1"/>
</dbReference>
<evidence type="ECO:0000259" key="7">
    <source>
        <dbReference type="PROSITE" id="PS50112"/>
    </source>
</evidence>
<feature type="domain" description="PAS" evidence="7">
    <location>
        <begin position="310"/>
        <end position="363"/>
    </location>
</feature>
<evidence type="ECO:0000256" key="4">
    <source>
        <dbReference type="ARBA" id="ARBA00022989"/>
    </source>
</evidence>
<feature type="transmembrane region" description="Helical" evidence="6">
    <location>
        <begin position="76"/>
        <end position="100"/>
    </location>
</feature>
<dbReference type="GO" id="GO:1902201">
    <property type="term" value="P:negative regulation of bacterial-type flagellum-dependent cell motility"/>
    <property type="evidence" value="ECO:0007669"/>
    <property type="project" value="TreeGrafter"/>
</dbReference>
<keyword evidence="4 6" id="KW-1133">Transmembrane helix</keyword>
<feature type="domain" description="PAC" evidence="8">
    <location>
        <begin position="392"/>
        <end position="444"/>
    </location>
</feature>
<dbReference type="GO" id="GO:0052621">
    <property type="term" value="F:diguanylate cyclase activity"/>
    <property type="evidence" value="ECO:0007669"/>
    <property type="project" value="TreeGrafter"/>
</dbReference>
<keyword evidence="2" id="KW-1003">Cell membrane</keyword>
<sequence length="621" mass="65020">MHAVVRLASWTAAFVAAGYVGRATIIDGTALSLVWPAAGVALLWLATSSRRTVAADTVCFATATFVVNASTGASPALATVFVVANLVQAGLVLALARWWVPEVWGFGGRRPLGRLAELGRFVAAALIACLVAALVGSAGLYLTEHSGSLLTVLAWWGRNTVGLVAVSLVGLLAGPALVAAARSGGARSLAGVVRRAVTPRAPARAVEVVLLVMTTAGVYLAVFATPSGPALAFLVLVPTFWAGIRFSPLAATVHSLGCAAAAVELTLLGEGPFVAFDEVTARALVAQLCVLMTMVAGLSLAFSHAQERTVAAELTSLMDASRLVALVSTDLGGRVRTFGVGAERLLGYDASEVVGHRPLSRFVVATDLQAAADELGVPPAEVLAELARREGEPRTWTLVRKDGSRLFARLALSQLRDAGGTATGYLAVAIDVTEAVHDQQEREHLQQQLAHLAHHDPLTGLPNRRWFESLLREHLATTDPEQSSVLLMLDLDHFKQVNDTLGHAAGDALLRTTADVLRHRVRHTDAVARLGGDEFAVLLTDTDPVGAANAAQGLVDAVRAHTALLAPVCRRVSLSVGGVELVPGGDALDVLHRADAALYEAKRRGRDQQVVRAAPPMGDTG</sequence>
<dbReference type="InterPro" id="IPR035965">
    <property type="entry name" value="PAS-like_dom_sf"/>
</dbReference>
<dbReference type="RefSeq" id="WP_179729439.1">
    <property type="nucleotide sequence ID" value="NZ_BAABEF010000001.1"/>
</dbReference>
<protein>
    <submittedName>
        <fullName evidence="10">Diguanylate cyclase (GGDEF)-like protein/PAS domain S-box-containing protein</fullName>
    </submittedName>
</protein>
<evidence type="ECO:0000256" key="3">
    <source>
        <dbReference type="ARBA" id="ARBA00022692"/>
    </source>
</evidence>
<evidence type="ECO:0000256" key="1">
    <source>
        <dbReference type="ARBA" id="ARBA00004651"/>
    </source>
</evidence>
<dbReference type="PANTHER" id="PTHR45138:SF9">
    <property type="entry name" value="DIGUANYLATE CYCLASE DGCM-RELATED"/>
    <property type="match status" value="1"/>
</dbReference>
<dbReference type="AlphaFoldDB" id="A0A852RRP2"/>
<dbReference type="PANTHER" id="PTHR45138">
    <property type="entry name" value="REGULATORY COMPONENTS OF SENSORY TRANSDUCTION SYSTEM"/>
    <property type="match status" value="1"/>
</dbReference>
<evidence type="ECO:0000259" key="9">
    <source>
        <dbReference type="PROSITE" id="PS50887"/>
    </source>
</evidence>
<dbReference type="PROSITE" id="PS50112">
    <property type="entry name" value="PAS"/>
    <property type="match status" value="1"/>
</dbReference>
<dbReference type="InterPro" id="IPR050469">
    <property type="entry name" value="Diguanylate_Cyclase"/>
</dbReference>
<dbReference type="GO" id="GO:0005886">
    <property type="term" value="C:plasma membrane"/>
    <property type="evidence" value="ECO:0007669"/>
    <property type="project" value="UniProtKB-SubCell"/>
</dbReference>
<dbReference type="Proteomes" id="UP000582231">
    <property type="component" value="Unassembled WGS sequence"/>
</dbReference>
<feature type="domain" description="GGDEF" evidence="9">
    <location>
        <begin position="482"/>
        <end position="614"/>
    </location>
</feature>
<dbReference type="InterPro" id="IPR043128">
    <property type="entry name" value="Rev_trsase/Diguanyl_cyclase"/>
</dbReference>
<dbReference type="Gene3D" id="3.30.450.20">
    <property type="entry name" value="PAS domain"/>
    <property type="match status" value="1"/>
</dbReference>
<dbReference type="Pfam" id="PF00990">
    <property type="entry name" value="GGDEF"/>
    <property type="match status" value="1"/>
</dbReference>
<dbReference type="NCBIfam" id="TIGR00254">
    <property type="entry name" value="GGDEF"/>
    <property type="match status" value="1"/>
</dbReference>
<evidence type="ECO:0000256" key="2">
    <source>
        <dbReference type="ARBA" id="ARBA00022475"/>
    </source>
</evidence>
<dbReference type="PROSITE" id="PS50887">
    <property type="entry name" value="GGDEF"/>
    <property type="match status" value="1"/>
</dbReference>
<dbReference type="Pfam" id="PF13426">
    <property type="entry name" value="PAS_9"/>
    <property type="match status" value="1"/>
</dbReference>
<reference evidence="10 11" key="1">
    <citation type="submission" date="2020-07" db="EMBL/GenBank/DDBJ databases">
        <title>Sequencing the genomes of 1000 actinobacteria strains.</title>
        <authorList>
            <person name="Klenk H.-P."/>
        </authorList>
    </citation>
    <scope>NUCLEOTIDE SEQUENCE [LARGE SCALE GENOMIC DNA]</scope>
    <source>
        <strain evidence="10 11">DSM 19082</strain>
    </source>
</reference>
<feature type="transmembrane region" description="Helical" evidence="6">
    <location>
        <begin position="121"/>
        <end position="141"/>
    </location>
</feature>
<gene>
    <name evidence="10" type="ORF">BJ958_004935</name>
</gene>
<feature type="transmembrane region" description="Helical" evidence="6">
    <location>
        <begin position="201"/>
        <end position="222"/>
    </location>
</feature>
<dbReference type="Pfam" id="PF05231">
    <property type="entry name" value="MASE1"/>
    <property type="match status" value="1"/>
</dbReference>
<dbReference type="GO" id="GO:0043709">
    <property type="term" value="P:cell adhesion involved in single-species biofilm formation"/>
    <property type="evidence" value="ECO:0007669"/>
    <property type="project" value="TreeGrafter"/>
</dbReference>
<keyword evidence="5 6" id="KW-0472">Membrane</keyword>
<comment type="caution">
    <text evidence="10">The sequence shown here is derived from an EMBL/GenBank/DDBJ whole genome shotgun (WGS) entry which is preliminary data.</text>
</comment>
<dbReference type="InterPro" id="IPR000160">
    <property type="entry name" value="GGDEF_dom"/>
</dbReference>
<dbReference type="InterPro" id="IPR029787">
    <property type="entry name" value="Nucleotide_cyclase"/>
</dbReference>
<dbReference type="CDD" id="cd00130">
    <property type="entry name" value="PAS"/>
    <property type="match status" value="1"/>
</dbReference>
<dbReference type="SUPFAM" id="SSF55785">
    <property type="entry name" value="PYP-like sensor domain (PAS domain)"/>
    <property type="match status" value="1"/>
</dbReference>
<keyword evidence="11" id="KW-1185">Reference proteome</keyword>
<dbReference type="SMART" id="SM00267">
    <property type="entry name" value="GGDEF"/>
    <property type="match status" value="1"/>
</dbReference>
<dbReference type="InterPro" id="IPR000700">
    <property type="entry name" value="PAS-assoc_C"/>
</dbReference>
<dbReference type="FunFam" id="3.30.70.270:FF:000001">
    <property type="entry name" value="Diguanylate cyclase domain protein"/>
    <property type="match status" value="1"/>
</dbReference>
<dbReference type="InterPro" id="IPR000014">
    <property type="entry name" value="PAS"/>
</dbReference>
<accession>A0A852RRP2</accession>
<dbReference type="InterPro" id="IPR007895">
    <property type="entry name" value="MASE1"/>
</dbReference>
<dbReference type="PROSITE" id="PS50113">
    <property type="entry name" value="PAC"/>
    <property type="match status" value="1"/>
</dbReference>
<proteinExistence type="predicted"/>
<keyword evidence="3 6" id="KW-0812">Transmembrane</keyword>
<evidence type="ECO:0000256" key="5">
    <source>
        <dbReference type="ARBA" id="ARBA00023136"/>
    </source>
</evidence>
<evidence type="ECO:0000313" key="11">
    <source>
        <dbReference type="Proteomes" id="UP000582231"/>
    </source>
</evidence>